<name>A0A8H6FWZ8_9LECA</name>
<reference evidence="2 3" key="1">
    <citation type="journal article" date="2020" name="Genomics">
        <title>Complete, high-quality genomes from long-read metagenomic sequencing of two wolf lichen thalli reveals enigmatic genome architecture.</title>
        <authorList>
            <person name="McKenzie S.K."/>
            <person name="Walston R.F."/>
            <person name="Allen J.L."/>
        </authorList>
    </citation>
    <scope>NUCLEOTIDE SEQUENCE [LARGE SCALE GENOMIC DNA]</scope>
    <source>
        <strain evidence="2">WasteWater2</strain>
    </source>
</reference>
<comment type="caution">
    <text evidence="2">The sequence shown here is derived from an EMBL/GenBank/DDBJ whole genome shotgun (WGS) entry which is preliminary data.</text>
</comment>
<gene>
    <name evidence="2" type="ORF">HO173_005447</name>
</gene>
<evidence type="ECO:0000313" key="3">
    <source>
        <dbReference type="Proteomes" id="UP000578531"/>
    </source>
</evidence>
<evidence type="ECO:0000256" key="1">
    <source>
        <dbReference type="SAM" id="MobiDB-lite"/>
    </source>
</evidence>
<feature type="compositionally biased region" description="Acidic residues" evidence="1">
    <location>
        <begin position="138"/>
        <end position="166"/>
    </location>
</feature>
<dbReference type="Proteomes" id="UP000578531">
    <property type="component" value="Unassembled WGS sequence"/>
</dbReference>
<dbReference type="EMBL" id="JACCJC010000019">
    <property type="protein sequence ID" value="KAF6236356.1"/>
    <property type="molecule type" value="Genomic_DNA"/>
</dbReference>
<dbReference type="AlphaFoldDB" id="A0A8H6FWZ8"/>
<accession>A0A8H6FWZ8</accession>
<dbReference type="OrthoDB" id="10611884at2759"/>
<proteinExistence type="predicted"/>
<evidence type="ECO:0000313" key="2">
    <source>
        <dbReference type="EMBL" id="KAF6236356.1"/>
    </source>
</evidence>
<sequence length="191" mass="20666">MFSDTWDGIVSLGDKIWRSCPAQPGVENATERLEYGESDLGGTVDPQTFAIFERISYNADLNFVDEDEARPWPTILVDDNYHTSREDEATFTSLLSRAGSNRPPISNILQHLVDALLPPPYISQLDASLSVKVEPAFDIDDSDDDEADGEEGSDEGAEGQDEEGGAEDERRQRAGDGAGVGGRRSDSVGAA</sequence>
<dbReference type="RefSeq" id="XP_037165702.1">
    <property type="nucleotide sequence ID" value="XM_037307364.1"/>
</dbReference>
<organism evidence="2 3">
    <name type="scientific">Letharia columbiana</name>
    <dbReference type="NCBI Taxonomy" id="112416"/>
    <lineage>
        <taxon>Eukaryota</taxon>
        <taxon>Fungi</taxon>
        <taxon>Dikarya</taxon>
        <taxon>Ascomycota</taxon>
        <taxon>Pezizomycotina</taxon>
        <taxon>Lecanoromycetes</taxon>
        <taxon>OSLEUM clade</taxon>
        <taxon>Lecanoromycetidae</taxon>
        <taxon>Lecanorales</taxon>
        <taxon>Lecanorineae</taxon>
        <taxon>Parmeliaceae</taxon>
        <taxon>Letharia</taxon>
    </lineage>
</organism>
<dbReference type="GeneID" id="59287110"/>
<keyword evidence="3" id="KW-1185">Reference proteome</keyword>
<protein>
    <submittedName>
        <fullName evidence="2">Uncharacterized protein</fullName>
    </submittedName>
</protein>
<feature type="region of interest" description="Disordered" evidence="1">
    <location>
        <begin position="138"/>
        <end position="191"/>
    </location>
</feature>